<evidence type="ECO:0000256" key="1">
    <source>
        <dbReference type="SAM" id="MobiDB-lite"/>
    </source>
</evidence>
<dbReference type="InterPro" id="IPR036514">
    <property type="entry name" value="SGNH_hydro_sf"/>
</dbReference>
<organism evidence="2 3">
    <name type="scientific">Helicobacter didelphidarum</name>
    <dbReference type="NCBI Taxonomy" id="2040648"/>
    <lineage>
        <taxon>Bacteria</taxon>
        <taxon>Pseudomonadati</taxon>
        <taxon>Campylobacterota</taxon>
        <taxon>Epsilonproteobacteria</taxon>
        <taxon>Campylobacterales</taxon>
        <taxon>Helicobacteraceae</taxon>
        <taxon>Helicobacter</taxon>
    </lineage>
</organism>
<feature type="region of interest" description="Disordered" evidence="1">
    <location>
        <begin position="527"/>
        <end position="567"/>
    </location>
</feature>
<feature type="compositionally biased region" description="Polar residues" evidence="1">
    <location>
        <begin position="543"/>
        <end position="567"/>
    </location>
</feature>
<dbReference type="PROSITE" id="PS51257">
    <property type="entry name" value="PROKAR_LIPOPROTEIN"/>
    <property type="match status" value="1"/>
</dbReference>
<evidence type="ECO:0000313" key="2">
    <source>
        <dbReference type="EMBL" id="RDU67114.1"/>
    </source>
</evidence>
<dbReference type="AlphaFoldDB" id="A0A3D8IR89"/>
<evidence type="ECO:0000313" key="3">
    <source>
        <dbReference type="Proteomes" id="UP000256379"/>
    </source>
</evidence>
<dbReference type="Proteomes" id="UP000256379">
    <property type="component" value="Unassembled WGS sequence"/>
</dbReference>
<dbReference type="OrthoDB" id="445620at2"/>
<dbReference type="Pfam" id="PF04311">
    <property type="entry name" value="DUF459"/>
    <property type="match status" value="1"/>
</dbReference>
<gene>
    <name evidence="2" type="ORF">CQA53_02350</name>
</gene>
<dbReference type="Gene3D" id="3.40.50.1110">
    <property type="entry name" value="SGNH hydrolase"/>
    <property type="match status" value="1"/>
</dbReference>
<proteinExistence type="predicted"/>
<name>A0A3D8IR89_9HELI</name>
<feature type="region of interest" description="Disordered" evidence="1">
    <location>
        <begin position="425"/>
        <end position="455"/>
    </location>
</feature>
<accession>A0A3D8IR89</accession>
<reference evidence="2 3" key="1">
    <citation type="submission" date="2018-04" db="EMBL/GenBank/DDBJ databases">
        <title>Novel Campyloabacter and Helicobacter Species and Strains.</title>
        <authorList>
            <person name="Mannion A.J."/>
            <person name="Shen Z."/>
            <person name="Fox J.G."/>
        </authorList>
    </citation>
    <scope>NUCLEOTIDE SEQUENCE [LARGE SCALE GENOMIC DNA]</scope>
    <source>
        <strain evidence="2 3">MIT 17-337</strain>
    </source>
</reference>
<dbReference type="RefSeq" id="WP_115542411.1">
    <property type="nucleotide sequence ID" value="NZ_NXLQ01000002.1"/>
</dbReference>
<protein>
    <recommendedName>
        <fullName evidence="4">DUF459 domain-containing protein</fullName>
    </recommendedName>
</protein>
<dbReference type="InterPro" id="IPR007407">
    <property type="entry name" value="DUF459"/>
</dbReference>
<comment type="caution">
    <text evidence="2">The sequence shown here is derived from an EMBL/GenBank/DDBJ whole genome shotgun (WGS) entry which is preliminary data.</text>
</comment>
<sequence>MRFVHFAYTALTSMIIVACIFHQSLLNYIVQQYHYTEDITFTDNPLFKFSNGITDAIESYRIMLFDYQDTKNISQKESDKNINVIHQDSIETNIKQHMQQYMIQNSNDIEQSQMQDSSKFTSNPNFFLENIQDNTLLQDSQTDNASISNTTPEHQTYLQDSGAYTTLQSYLQKGVEIKEDTLFVAPNTHFLLIGDSLMQGIAISLVKKLRDKGFKIKNIAKQSTGLTHQSFFNWEHTTKNALRQNPNISVLVVCLGANDPWNMPNKRFGTEAWITAYSERIQKIFDIAKEHRVAVVWYEIPALKDKNLNDKIILLNNLYNNITLMNGGLFIPAKAILVNSQFSTYIKNSEGKSMLARASDGIHFARYGADLLSQSFLDKIVVKQDMIAPKIVKTQETHNELLRKTESSQYLKKDSKDLLKESQGNLIQDVSNHSKDNEQKSASQDEKMDGTPQSLQTDIQSIQNDKSILQNHSDELQDSWQNSKLYPQYDEKSNKNSLQGELQNGIFPEIHHDLNAQQNYIESLENTLDSTTQQENQKEKSNAETLPTQEQQKSIDNPLSSHPFFQN</sequence>
<dbReference type="EMBL" id="NXLQ01000002">
    <property type="protein sequence ID" value="RDU67114.1"/>
    <property type="molecule type" value="Genomic_DNA"/>
</dbReference>
<dbReference type="SUPFAM" id="SSF52266">
    <property type="entry name" value="SGNH hydrolase"/>
    <property type="match status" value="1"/>
</dbReference>
<evidence type="ECO:0008006" key="4">
    <source>
        <dbReference type="Google" id="ProtNLM"/>
    </source>
</evidence>
<feature type="compositionally biased region" description="Basic and acidic residues" evidence="1">
    <location>
        <begin position="432"/>
        <end position="449"/>
    </location>
</feature>
<dbReference type="GO" id="GO:0016788">
    <property type="term" value="F:hydrolase activity, acting on ester bonds"/>
    <property type="evidence" value="ECO:0007669"/>
    <property type="project" value="UniProtKB-ARBA"/>
</dbReference>
<keyword evidence="3" id="KW-1185">Reference proteome</keyword>